<dbReference type="PIRSF" id="PIRSF006487">
    <property type="entry name" value="GcvT"/>
    <property type="match status" value="1"/>
</dbReference>
<dbReference type="InterPro" id="IPR027266">
    <property type="entry name" value="TrmE/GcvT-like"/>
</dbReference>
<dbReference type="Pfam" id="PF08669">
    <property type="entry name" value="GCV_T_C"/>
    <property type="match status" value="1"/>
</dbReference>
<dbReference type="Gene3D" id="3.30.1360.120">
    <property type="entry name" value="Probable tRNA modification gtpase trme, domain 1"/>
    <property type="match status" value="1"/>
</dbReference>
<evidence type="ECO:0000259" key="2">
    <source>
        <dbReference type="Pfam" id="PF08669"/>
    </source>
</evidence>
<feature type="domain" description="Aminomethyltransferase C-terminal" evidence="2">
    <location>
        <begin position="366"/>
        <end position="416"/>
    </location>
</feature>
<gene>
    <name evidence="3" type="ORF">METZ01_LOCUS70128</name>
</gene>
<dbReference type="PANTHER" id="PTHR43757:SF2">
    <property type="entry name" value="AMINOMETHYLTRANSFERASE, MITOCHONDRIAL"/>
    <property type="match status" value="1"/>
</dbReference>
<dbReference type="InterPro" id="IPR013977">
    <property type="entry name" value="GcvT_C"/>
</dbReference>
<organism evidence="3">
    <name type="scientific">marine metagenome</name>
    <dbReference type="NCBI Taxonomy" id="408172"/>
    <lineage>
        <taxon>unclassified sequences</taxon>
        <taxon>metagenomes</taxon>
        <taxon>ecological metagenomes</taxon>
    </lineage>
</organism>
<dbReference type="PANTHER" id="PTHR43757">
    <property type="entry name" value="AMINOMETHYLTRANSFERASE"/>
    <property type="match status" value="1"/>
</dbReference>
<evidence type="ECO:0008006" key="4">
    <source>
        <dbReference type="Google" id="ProtNLM"/>
    </source>
</evidence>
<feature type="domain" description="GCVT N-terminal" evidence="1">
    <location>
        <begin position="71"/>
        <end position="322"/>
    </location>
</feature>
<dbReference type="NCBIfam" id="NF009133">
    <property type="entry name" value="PRK12486.1"/>
    <property type="match status" value="1"/>
</dbReference>
<proteinExistence type="predicted"/>
<dbReference type="SUPFAM" id="SSF101790">
    <property type="entry name" value="Aminomethyltransferase beta-barrel domain"/>
    <property type="match status" value="1"/>
</dbReference>
<dbReference type="Pfam" id="PF01571">
    <property type="entry name" value="GCV_T"/>
    <property type="match status" value="1"/>
</dbReference>
<protein>
    <recommendedName>
        <fullName evidence="4">Aminomethyltransferase folate-binding domain-containing protein</fullName>
    </recommendedName>
</protein>
<sequence>MFFLLSGCQQGRQNSTELRCQQLPGCIAVIVFFGQLRTIAPRNGQSHYTGPPLMSLPRISPSIRVRRTPFTRRVEEAGVKAYSVYNRMLIPGYFHSIEEDYAHLKRAVQVWDVSCERQVEIKGPDALALVQMTTPRDLSRMTDDQCYYVPMVDDEGQILNDPIAIRLAEERYWLSLADSDMLYYCKGLAMGRDLNVEIFEPDVSPLAVQGPKSDELIERVFGTDIVETRFFRHKSVNFQGQDMVIARSGWSHQGGFEIYLDGSQHGEALWDTLFEAGKDLDVRAGCPNLIERIEAGLLSYGNDMSIDDTPFESGLAKYCNLDTATGCLGHAALMQKQSPDRQIRPLAVAGPAVPSISWSWPLTDTAGNAAGHVSSITWSPDFEINVAIAMVRKDHWTAGTTLHVQTPDGPRAAEVRDSFWI</sequence>
<accession>A0A381TNB7</accession>
<dbReference type="AlphaFoldDB" id="A0A381TNB7"/>
<dbReference type="SUPFAM" id="SSF103025">
    <property type="entry name" value="Folate-binding domain"/>
    <property type="match status" value="1"/>
</dbReference>
<dbReference type="EMBL" id="UINC01004846">
    <property type="protein sequence ID" value="SVA17274.1"/>
    <property type="molecule type" value="Genomic_DNA"/>
</dbReference>
<name>A0A381TNB7_9ZZZZ</name>
<reference evidence="3" key="1">
    <citation type="submission" date="2018-05" db="EMBL/GenBank/DDBJ databases">
        <authorList>
            <person name="Lanie J.A."/>
            <person name="Ng W.-L."/>
            <person name="Kazmierczak K.M."/>
            <person name="Andrzejewski T.M."/>
            <person name="Davidsen T.M."/>
            <person name="Wayne K.J."/>
            <person name="Tettelin H."/>
            <person name="Glass J.I."/>
            <person name="Rusch D."/>
            <person name="Podicherti R."/>
            <person name="Tsui H.-C.T."/>
            <person name="Winkler M.E."/>
        </authorList>
    </citation>
    <scope>NUCLEOTIDE SEQUENCE</scope>
</reference>
<evidence type="ECO:0000313" key="3">
    <source>
        <dbReference type="EMBL" id="SVA17274.1"/>
    </source>
</evidence>
<dbReference type="InterPro" id="IPR006222">
    <property type="entry name" value="GCVT_N"/>
</dbReference>
<dbReference type="InterPro" id="IPR028896">
    <property type="entry name" value="GcvT/YgfZ/DmdA"/>
</dbReference>
<dbReference type="InterPro" id="IPR029043">
    <property type="entry name" value="GcvT/YgfZ_C"/>
</dbReference>
<evidence type="ECO:0000259" key="1">
    <source>
        <dbReference type="Pfam" id="PF01571"/>
    </source>
</evidence>